<accession>A0A9W7AUE5</accession>
<dbReference type="SUPFAM" id="SSF51735">
    <property type="entry name" value="NAD(P)-binding Rossmann-fold domains"/>
    <property type="match status" value="1"/>
</dbReference>
<evidence type="ECO:0000313" key="2">
    <source>
        <dbReference type="Proteomes" id="UP001165082"/>
    </source>
</evidence>
<dbReference type="AlphaFoldDB" id="A0A9W7AUE5"/>
<evidence type="ECO:0000313" key="1">
    <source>
        <dbReference type="EMBL" id="GMH74125.1"/>
    </source>
</evidence>
<dbReference type="Proteomes" id="UP001165082">
    <property type="component" value="Unassembled WGS sequence"/>
</dbReference>
<protein>
    <recommendedName>
        <fullName evidence="3">NAD(P)-binding domain-containing protein</fullName>
    </recommendedName>
</protein>
<reference evidence="1" key="1">
    <citation type="submission" date="2022-07" db="EMBL/GenBank/DDBJ databases">
        <title>Genome analysis of Parmales, a sister group of diatoms, reveals the evolutionary specialization of diatoms from phago-mixotrophs to photoautotrophs.</title>
        <authorList>
            <person name="Ban H."/>
            <person name="Sato S."/>
            <person name="Yoshikawa S."/>
            <person name="Kazumasa Y."/>
            <person name="Nakamura Y."/>
            <person name="Ichinomiya M."/>
            <person name="Saitoh K."/>
            <person name="Sato N."/>
            <person name="Blanc-Mathieu R."/>
            <person name="Endo H."/>
            <person name="Kuwata A."/>
            <person name="Ogata H."/>
        </authorList>
    </citation>
    <scope>NUCLEOTIDE SEQUENCE</scope>
</reference>
<dbReference type="EMBL" id="BRXZ01001562">
    <property type="protein sequence ID" value="GMH74125.1"/>
    <property type="molecule type" value="Genomic_DNA"/>
</dbReference>
<proteinExistence type="predicted"/>
<name>A0A9W7AUE5_9STRA</name>
<organism evidence="1 2">
    <name type="scientific">Triparma retinervis</name>
    <dbReference type="NCBI Taxonomy" id="2557542"/>
    <lineage>
        <taxon>Eukaryota</taxon>
        <taxon>Sar</taxon>
        <taxon>Stramenopiles</taxon>
        <taxon>Ochrophyta</taxon>
        <taxon>Bolidophyceae</taxon>
        <taxon>Parmales</taxon>
        <taxon>Triparmaceae</taxon>
        <taxon>Triparma</taxon>
    </lineage>
</organism>
<evidence type="ECO:0008006" key="3">
    <source>
        <dbReference type="Google" id="ProtNLM"/>
    </source>
</evidence>
<gene>
    <name evidence="1" type="ORF">TrRE_jg7136</name>
</gene>
<dbReference type="InterPro" id="IPR036291">
    <property type="entry name" value="NAD(P)-bd_dom_sf"/>
</dbReference>
<sequence>MASGIPYTIVRPGGLVGGGFGTSTDSRAKGREAGKEVKVIVGAEGDVDGARDILRADVARIIASVLEERELAEGKTIECVAKPATGTKEETNVSDALGNISKDN</sequence>
<dbReference type="OrthoDB" id="419598at2759"/>
<keyword evidence="2" id="KW-1185">Reference proteome</keyword>
<comment type="caution">
    <text evidence="1">The sequence shown here is derived from an EMBL/GenBank/DDBJ whole genome shotgun (WGS) entry which is preliminary data.</text>
</comment>
<dbReference type="Gene3D" id="3.40.50.720">
    <property type="entry name" value="NAD(P)-binding Rossmann-like Domain"/>
    <property type="match status" value="1"/>
</dbReference>